<evidence type="ECO:0000313" key="4">
    <source>
        <dbReference type="Proteomes" id="UP000225766"/>
    </source>
</evidence>
<evidence type="ECO:0000313" key="3">
    <source>
        <dbReference type="Proteomes" id="UP000220900"/>
    </source>
</evidence>
<organism evidence="1 3">
    <name type="scientific">Bacillus cereus</name>
    <dbReference type="NCBI Taxonomy" id="1396"/>
    <lineage>
        <taxon>Bacteria</taxon>
        <taxon>Bacillati</taxon>
        <taxon>Bacillota</taxon>
        <taxon>Bacilli</taxon>
        <taxon>Bacillales</taxon>
        <taxon>Bacillaceae</taxon>
        <taxon>Bacillus</taxon>
        <taxon>Bacillus cereus group</taxon>
    </lineage>
</organism>
<dbReference type="Proteomes" id="UP000220900">
    <property type="component" value="Unassembled WGS sequence"/>
</dbReference>
<proteinExistence type="predicted"/>
<dbReference type="RefSeq" id="WP_016126853.1">
    <property type="nucleotide sequence ID" value="NZ_JARXKI010000004.1"/>
</dbReference>
<evidence type="ECO:0008006" key="5">
    <source>
        <dbReference type="Google" id="ProtNLM"/>
    </source>
</evidence>
<dbReference type="Proteomes" id="UP000225766">
    <property type="component" value="Unassembled WGS sequence"/>
</dbReference>
<dbReference type="EMBL" id="NTZF01000007">
    <property type="protein sequence ID" value="PES96739.1"/>
    <property type="molecule type" value="Genomic_DNA"/>
</dbReference>
<accession>A0A2C1EYY1</accession>
<sequence>MKLYFKDIHLGDISNANGDGFWMYGDINFTNNISDFKEFLNKMVDENNPSLDDVNPILLDENNWFVSKNDQLEGIGIPAVYFDSNEIEWRWR</sequence>
<dbReference type="EMBL" id="NUMG01000022">
    <property type="protein sequence ID" value="PGU00313.1"/>
    <property type="molecule type" value="Genomic_DNA"/>
</dbReference>
<comment type="caution">
    <text evidence="1">The sequence shown here is derived from an EMBL/GenBank/DDBJ whole genome shotgun (WGS) entry which is preliminary data.</text>
</comment>
<dbReference type="AlphaFoldDB" id="A0A2C1EYY1"/>
<evidence type="ECO:0000313" key="2">
    <source>
        <dbReference type="EMBL" id="PGU00313.1"/>
    </source>
</evidence>
<reference evidence="3 4" key="1">
    <citation type="submission" date="2017-09" db="EMBL/GenBank/DDBJ databases">
        <title>Large-scale bioinformatics analysis of Bacillus genomes uncovers conserved roles of natural products in bacterial physiology.</title>
        <authorList>
            <consortium name="Agbiome Team Llc"/>
            <person name="Bleich R.M."/>
            <person name="Grubbs K.J."/>
            <person name="Santa Maria K.C."/>
            <person name="Allen S.E."/>
            <person name="Farag S."/>
            <person name="Shank E.A."/>
            <person name="Bowers A."/>
        </authorList>
    </citation>
    <scope>NUCLEOTIDE SEQUENCE [LARGE SCALE GENOMIC DNA]</scope>
    <source>
        <strain evidence="1 3">AFS002368</strain>
        <strain evidence="2 4">AFS040105</strain>
    </source>
</reference>
<gene>
    <name evidence="1" type="ORF">CN491_08425</name>
    <name evidence="2" type="ORF">COD19_16750</name>
</gene>
<dbReference type="OrthoDB" id="9801156at2"/>
<name>A0A2C1EYY1_BACCE</name>
<evidence type="ECO:0000313" key="1">
    <source>
        <dbReference type="EMBL" id="PES96739.1"/>
    </source>
</evidence>
<protein>
    <recommendedName>
        <fullName evidence="5">Group-specific protein</fullName>
    </recommendedName>
</protein>